<keyword evidence="6" id="KW-0325">Glycoprotein</keyword>
<evidence type="ECO:0000256" key="7">
    <source>
        <dbReference type="ARBA" id="ARBA00023329"/>
    </source>
</evidence>
<keyword evidence="4 8" id="KW-1133">Transmembrane helix</keyword>
<dbReference type="EMBL" id="CATQJA010002662">
    <property type="protein sequence ID" value="CAJ0580938.1"/>
    <property type="molecule type" value="Genomic_DNA"/>
</dbReference>
<name>A0AA36G7J8_9BILA</name>
<keyword evidence="13" id="KW-1185">Reference proteome</keyword>
<dbReference type="GO" id="GO:0004725">
    <property type="term" value="F:protein tyrosine phosphatase activity"/>
    <property type="evidence" value="ECO:0007669"/>
    <property type="project" value="InterPro"/>
</dbReference>
<dbReference type="GO" id="GO:0045202">
    <property type="term" value="C:synapse"/>
    <property type="evidence" value="ECO:0007669"/>
    <property type="project" value="TreeGrafter"/>
</dbReference>
<evidence type="ECO:0000259" key="11">
    <source>
        <dbReference type="PROSITE" id="PS50056"/>
    </source>
</evidence>
<gene>
    <name evidence="12" type="ORF">MSPICULIGERA_LOCUS19112</name>
</gene>
<dbReference type="InterPro" id="IPR033522">
    <property type="entry name" value="IA-2/IA-2_beta"/>
</dbReference>
<dbReference type="SUPFAM" id="SSF52799">
    <property type="entry name" value="(Phosphotyrosine protein) phosphatases II"/>
    <property type="match status" value="1"/>
</dbReference>
<dbReference type="FunFam" id="3.90.190.10:FF:000017">
    <property type="entry name" value="receptor-type tyrosine-protein phosphatase-like N isoform X2"/>
    <property type="match status" value="1"/>
</dbReference>
<organism evidence="12 13">
    <name type="scientific">Mesorhabditis spiculigera</name>
    <dbReference type="NCBI Taxonomy" id="96644"/>
    <lineage>
        <taxon>Eukaryota</taxon>
        <taxon>Metazoa</taxon>
        <taxon>Ecdysozoa</taxon>
        <taxon>Nematoda</taxon>
        <taxon>Chromadorea</taxon>
        <taxon>Rhabditida</taxon>
        <taxon>Rhabditina</taxon>
        <taxon>Rhabditomorpha</taxon>
        <taxon>Rhabditoidea</taxon>
        <taxon>Rhabditidae</taxon>
        <taxon>Mesorhabditinae</taxon>
        <taxon>Mesorhabditis</taxon>
    </lineage>
</organism>
<feature type="domain" description="Tyrosine specific protein phosphatases" evidence="11">
    <location>
        <begin position="731"/>
        <end position="803"/>
    </location>
</feature>
<evidence type="ECO:0000256" key="5">
    <source>
        <dbReference type="ARBA" id="ARBA00023136"/>
    </source>
</evidence>
<evidence type="ECO:0000259" key="10">
    <source>
        <dbReference type="PROSITE" id="PS50055"/>
    </source>
</evidence>
<dbReference type="InterPro" id="IPR000387">
    <property type="entry name" value="Tyr_Pase_dom"/>
</dbReference>
<dbReference type="GO" id="GO:0030659">
    <property type="term" value="C:cytoplasmic vesicle membrane"/>
    <property type="evidence" value="ECO:0007669"/>
    <property type="project" value="UniProtKB-SubCell"/>
</dbReference>
<evidence type="ECO:0000313" key="13">
    <source>
        <dbReference type="Proteomes" id="UP001177023"/>
    </source>
</evidence>
<evidence type="ECO:0000256" key="4">
    <source>
        <dbReference type="ARBA" id="ARBA00022989"/>
    </source>
</evidence>
<dbReference type="AlphaFoldDB" id="A0AA36G7J8"/>
<evidence type="ECO:0000256" key="6">
    <source>
        <dbReference type="ARBA" id="ARBA00023180"/>
    </source>
</evidence>
<evidence type="ECO:0008006" key="14">
    <source>
        <dbReference type="Google" id="ProtNLM"/>
    </source>
</evidence>
<dbReference type="PANTHER" id="PTHR46106">
    <property type="entry name" value="IA-2 PROTEIN TYROSINE PHOSPHATASE, ISOFORM C"/>
    <property type="match status" value="1"/>
</dbReference>
<dbReference type="Gene3D" id="3.90.190.10">
    <property type="entry name" value="Protein tyrosine phosphatase superfamily"/>
    <property type="match status" value="1"/>
</dbReference>
<keyword evidence="3 9" id="KW-0732">Signal</keyword>
<comment type="caution">
    <text evidence="12">The sequence shown here is derived from an EMBL/GenBank/DDBJ whole genome shotgun (WGS) entry which is preliminary data.</text>
</comment>
<sequence length="822" mass="91954">MTLFTLLLLIIALLPQLVAPNLLYGCSLSEDLCEEGEGCVNDGLFGQCWSPESEAPPPSVLPALEDPQLELLQLEVARLASQGYEWPDQKAQCVFAYFKLAMSYDLQYDPTFCEVRSPANVWALVQLVDMSLKEQEADAMMPDEESGLIEKRSIFEVPDERAEFVPEEEDEDQLADADEPSIQEILAEAEEAESGPVVEIIEAPIDDFIRELNEPPPEIEEDELLLLQPSQIDPVVQQVVEEVLEGGNPDLSELSDEQLDSLIATVYALRVAHERNATEAPVEESGEAEEAVPLETIEGRAVDVLKKDKEHVGETKLGLENTEHKIVKGDQPEISRVVGNRIYLKVNIKDENQLYPLIEFLQSKIATPNKLYFDDFQFDEGQLSLRISRLIDQPRAPKAEKTIDSVEGVAKAVYKRRKDIARLSGAEVAETGIGIGEDSVPVESTERDWLLMPLLFVCAFTIAALVSVLGVHVYRQKRYYKSNITSVPGDFEAKAGSEYQELCRQRMSQEGLERATGSKHSSTSSWCEEGTAQPTIDISTGHVLLNFLQEYINDSNRMEAQWQGLQTYKNEAKATTVGTANAWKNKAVTPYDENLVKITGENGQEGAYLNASFIYDDDPRQPMFIAAQSPGGGDGAAAWWSAVWQHDMCLIVNLSTMDEAKSEGLYWPEQGSTIFGAFEVHLVSEHIWSDDYIVRSFYLKNLKNGQTRTITQFHYLNWKRGEVPALPKTLLEFRRKVNRSYKGRASPILVHSFEGAGRTGTYCALDMICARIQRGVKEIDVVASVEHLRDQREQMVCSSAQFKFIYACVAQEVSSLIKALPQ</sequence>
<feature type="transmembrane region" description="Helical" evidence="8">
    <location>
        <begin position="449"/>
        <end position="474"/>
    </location>
</feature>
<feature type="chain" id="PRO_5041232958" description="Receptor-type tyrosine-protein phosphatase N2" evidence="9">
    <location>
        <begin position="21"/>
        <end position="822"/>
    </location>
</feature>
<evidence type="ECO:0000256" key="2">
    <source>
        <dbReference type="ARBA" id="ARBA00022692"/>
    </source>
</evidence>
<dbReference type="PANTHER" id="PTHR46106:SF4">
    <property type="entry name" value="IA-2 PROTEIN TYROSINE PHOSPHATASE, ISOFORM C"/>
    <property type="match status" value="1"/>
</dbReference>
<protein>
    <recommendedName>
        <fullName evidence="14">Receptor-type tyrosine-protein phosphatase N2</fullName>
    </recommendedName>
</protein>
<evidence type="ECO:0000256" key="3">
    <source>
        <dbReference type="ARBA" id="ARBA00022729"/>
    </source>
</evidence>
<feature type="signal peptide" evidence="9">
    <location>
        <begin position="1"/>
        <end position="20"/>
    </location>
</feature>
<dbReference type="InterPro" id="IPR003595">
    <property type="entry name" value="Tyr_Pase_cat"/>
</dbReference>
<dbReference type="SMART" id="SM00404">
    <property type="entry name" value="PTPc_motif"/>
    <property type="match status" value="1"/>
</dbReference>
<evidence type="ECO:0000256" key="8">
    <source>
        <dbReference type="SAM" id="Phobius"/>
    </source>
</evidence>
<evidence type="ECO:0000256" key="1">
    <source>
        <dbReference type="ARBA" id="ARBA00004358"/>
    </source>
</evidence>
<evidence type="ECO:0000256" key="9">
    <source>
        <dbReference type="SAM" id="SignalP"/>
    </source>
</evidence>
<feature type="domain" description="Tyrosine-protein phosphatase" evidence="10">
    <location>
        <begin position="584"/>
        <end position="812"/>
    </location>
</feature>
<dbReference type="GO" id="GO:0030141">
    <property type="term" value="C:secretory granule"/>
    <property type="evidence" value="ECO:0007669"/>
    <property type="project" value="InterPro"/>
</dbReference>
<keyword evidence="5 8" id="KW-0472">Membrane</keyword>
<evidence type="ECO:0000313" key="12">
    <source>
        <dbReference type="EMBL" id="CAJ0580938.1"/>
    </source>
</evidence>
<dbReference type="PROSITE" id="PS50056">
    <property type="entry name" value="TYR_PHOSPHATASE_2"/>
    <property type="match status" value="1"/>
</dbReference>
<proteinExistence type="predicted"/>
<dbReference type="SMART" id="SM00194">
    <property type="entry name" value="PTPc"/>
    <property type="match status" value="1"/>
</dbReference>
<reference evidence="12" key="1">
    <citation type="submission" date="2023-06" db="EMBL/GenBank/DDBJ databases">
        <authorList>
            <person name="Delattre M."/>
        </authorList>
    </citation>
    <scope>NUCLEOTIDE SEQUENCE</scope>
    <source>
        <strain evidence="12">AF72</strain>
    </source>
</reference>
<comment type="subcellular location">
    <subcellularLocation>
        <location evidence="1">Cytoplasmic vesicle membrane</location>
        <topology evidence="1">Single-pass type I membrane protein</topology>
    </subcellularLocation>
</comment>
<keyword evidence="7" id="KW-0968">Cytoplasmic vesicle</keyword>
<dbReference type="Proteomes" id="UP001177023">
    <property type="component" value="Unassembled WGS sequence"/>
</dbReference>
<accession>A0AA36G7J8</accession>
<dbReference type="Pfam" id="PF00102">
    <property type="entry name" value="Y_phosphatase"/>
    <property type="match status" value="1"/>
</dbReference>
<dbReference type="PRINTS" id="PR00700">
    <property type="entry name" value="PRTYPHPHTASE"/>
</dbReference>
<dbReference type="InterPro" id="IPR000242">
    <property type="entry name" value="PTP_cat"/>
</dbReference>
<dbReference type="PROSITE" id="PS50055">
    <property type="entry name" value="TYR_PHOSPHATASE_PTP"/>
    <property type="match status" value="1"/>
</dbReference>
<keyword evidence="2 8" id="KW-0812">Transmembrane</keyword>
<dbReference type="InterPro" id="IPR029021">
    <property type="entry name" value="Prot-tyrosine_phosphatase-like"/>
</dbReference>
<dbReference type="GO" id="GO:0051046">
    <property type="term" value="P:regulation of secretion"/>
    <property type="evidence" value="ECO:0007669"/>
    <property type="project" value="TreeGrafter"/>
</dbReference>
<feature type="non-terminal residue" evidence="12">
    <location>
        <position position="822"/>
    </location>
</feature>